<protein>
    <submittedName>
        <fullName evidence="2">Uncharacterized protein</fullName>
    </submittedName>
</protein>
<feature type="region of interest" description="Disordered" evidence="1">
    <location>
        <begin position="1"/>
        <end position="27"/>
    </location>
</feature>
<reference evidence="2" key="1">
    <citation type="submission" date="2019-12" db="EMBL/GenBank/DDBJ databases">
        <title>Genome sequencing and annotation of Brassica cretica.</title>
        <authorList>
            <person name="Studholme D.J."/>
            <person name="Sarris P."/>
        </authorList>
    </citation>
    <scope>NUCLEOTIDE SEQUENCE</scope>
    <source>
        <strain evidence="2">PFS-109/04</strain>
        <tissue evidence="2">Leaf</tissue>
    </source>
</reference>
<name>A0A8S9SW42_BRACR</name>
<evidence type="ECO:0000256" key="1">
    <source>
        <dbReference type="SAM" id="MobiDB-lite"/>
    </source>
</evidence>
<dbReference type="EMBL" id="QGKX02000004">
    <property type="protein sequence ID" value="KAF3604715.1"/>
    <property type="molecule type" value="Genomic_DNA"/>
</dbReference>
<sequence>MQRMIIRTGSRLPKPGTRSESRGQDQSGLKWDVVFVERGMRQDTTFSFHVPTHMIWEGLARGSRPELNSPNDYNTWDCRDFTRCFLDCYFKLRSTMYGWKGIQCGISRFGNQRIK</sequence>
<dbReference type="Proteomes" id="UP000712600">
    <property type="component" value="Unassembled WGS sequence"/>
</dbReference>
<proteinExistence type="predicted"/>
<accession>A0A8S9SW42</accession>
<dbReference type="AlphaFoldDB" id="A0A8S9SW42"/>
<organism evidence="2 3">
    <name type="scientific">Brassica cretica</name>
    <name type="common">Mustard</name>
    <dbReference type="NCBI Taxonomy" id="69181"/>
    <lineage>
        <taxon>Eukaryota</taxon>
        <taxon>Viridiplantae</taxon>
        <taxon>Streptophyta</taxon>
        <taxon>Embryophyta</taxon>
        <taxon>Tracheophyta</taxon>
        <taxon>Spermatophyta</taxon>
        <taxon>Magnoliopsida</taxon>
        <taxon>eudicotyledons</taxon>
        <taxon>Gunneridae</taxon>
        <taxon>Pentapetalae</taxon>
        <taxon>rosids</taxon>
        <taxon>malvids</taxon>
        <taxon>Brassicales</taxon>
        <taxon>Brassicaceae</taxon>
        <taxon>Brassiceae</taxon>
        <taxon>Brassica</taxon>
    </lineage>
</organism>
<comment type="caution">
    <text evidence="2">The sequence shown here is derived from an EMBL/GenBank/DDBJ whole genome shotgun (WGS) entry which is preliminary data.</text>
</comment>
<evidence type="ECO:0000313" key="2">
    <source>
        <dbReference type="EMBL" id="KAF3604715.1"/>
    </source>
</evidence>
<gene>
    <name evidence="2" type="ORF">F2Q69_00036348</name>
</gene>
<evidence type="ECO:0000313" key="3">
    <source>
        <dbReference type="Proteomes" id="UP000712600"/>
    </source>
</evidence>